<sequence>MIQHREKGAALLTVLFILILLTLLGFSLASYMMQGAKQRAVADDEVEGKMLADTGLMYLQSYMEKEAKFGADGKPLADHDVLALLDNVARRNDPPDIKNINAQQLAYQVTWLPQREVPGDQGGFGIAYVSNDAAASGQNDVIGAVTDPTKPSQPYVRKLRLYIVGIPARAAADNRNGQKRVLLTATAYINTIDAPFRFAVSTPGDLRLFGGSNIIGDVTAGNLVTSTQHLYSQNGVWQIDPGNSGTQSYIEGRAVFNNQAGKLYQVPSLPTAGGTDKPNLDSTTKNEINDFSRSSLASHSIFTPHALPDNETVLNAKSTTPYIPGYDIPTFSRNASLKQKLSLGSIASYMAKQETANGINSFSVTEPAVDLISGMNSGDPARYKTRPLALEVPVNDSDALEPIDIRQTTADGKLVIASDYAKDSAAIPLTVRLTGNSLIGKADRIFVGPTDSTKLATVEMGRTGSFKQTPDDSGEPFTFDGVIYIHGNLDIVGDIKINGAIYVDGDVVIREAGNIDSDTGKKNNLAIISTGKITLTDRYLDRDNPGQVGKWTDTSTNGKASPILSAFLYSENNLELYSHDSFNWIVGGLATSANYIELNTKREDSQDDKTGGAARLVVQFNRGIFERPTPGLPVGSSYSLDVYDVYYSPLPDELHLVF</sequence>
<evidence type="ECO:0000313" key="2">
    <source>
        <dbReference type="Proteomes" id="UP000217696"/>
    </source>
</evidence>
<dbReference type="OrthoDB" id="2730934at2"/>
<reference evidence="1 2" key="1">
    <citation type="submission" date="2015-12" db="EMBL/GenBank/DDBJ databases">
        <title>Genome sequence of Aneurinibacillus soli.</title>
        <authorList>
            <person name="Lee J.S."/>
            <person name="Lee K.C."/>
            <person name="Kim K.K."/>
            <person name="Lee B.W."/>
        </authorList>
    </citation>
    <scope>NUCLEOTIDE SEQUENCE [LARGE SCALE GENOMIC DNA]</scope>
    <source>
        <strain evidence="1 2">CB4</strain>
    </source>
</reference>
<keyword evidence="2" id="KW-1185">Reference proteome</keyword>
<dbReference type="Proteomes" id="UP000217696">
    <property type="component" value="Chromosome"/>
</dbReference>
<name>A0A0U4NDF8_9BACL</name>
<proteinExistence type="predicted"/>
<organism evidence="1 2">
    <name type="scientific">Aneurinibacillus soli</name>
    <dbReference type="NCBI Taxonomy" id="1500254"/>
    <lineage>
        <taxon>Bacteria</taxon>
        <taxon>Bacillati</taxon>
        <taxon>Bacillota</taxon>
        <taxon>Bacilli</taxon>
        <taxon>Bacillales</taxon>
        <taxon>Paenibacillaceae</taxon>
        <taxon>Aneurinibacillus group</taxon>
        <taxon>Aneurinibacillus</taxon>
    </lineage>
</organism>
<gene>
    <name evidence="1" type="ORF">CB4_01149</name>
</gene>
<evidence type="ECO:0000313" key="1">
    <source>
        <dbReference type="EMBL" id="BAU26980.1"/>
    </source>
</evidence>
<dbReference type="RefSeq" id="WP_096463970.1">
    <property type="nucleotide sequence ID" value="NZ_AP017312.1"/>
</dbReference>
<protein>
    <submittedName>
        <fullName evidence="1">Uncharacterized protein</fullName>
    </submittedName>
</protein>
<dbReference type="EMBL" id="AP017312">
    <property type="protein sequence ID" value="BAU26980.1"/>
    <property type="molecule type" value="Genomic_DNA"/>
</dbReference>
<accession>A0A0U4NDF8</accession>
<dbReference type="AlphaFoldDB" id="A0A0U4NDF8"/>
<dbReference type="KEGG" id="asoc:CB4_01149"/>